<evidence type="ECO:0000313" key="2">
    <source>
        <dbReference type="Proteomes" id="UP000308365"/>
    </source>
</evidence>
<name>A0A4U1EG98_MONMO</name>
<dbReference type="Proteomes" id="UP000308365">
    <property type="component" value="Unassembled WGS sequence"/>
</dbReference>
<comment type="caution">
    <text evidence="1">The sequence shown here is derived from an EMBL/GenBank/DDBJ whole genome shotgun (WGS) entry which is preliminary data.</text>
</comment>
<dbReference type="AlphaFoldDB" id="A0A4U1EG98"/>
<dbReference type="EMBL" id="RWIC01001591">
    <property type="protein sequence ID" value="TKC35231.1"/>
    <property type="molecule type" value="Genomic_DNA"/>
</dbReference>
<proteinExistence type="predicted"/>
<sequence length="115" mass="11984">MARHLLGFHADSEGMATSTPGHASLARGCQCEVRSTFPLIFTKAIFQHICGDTSFSGWLNAVSQVLPTAAGSYIVAVNTLLLSPSPLKICEHAGLGCAVEDVVPIVLPTGADGVY</sequence>
<accession>A0A4U1EG98</accession>
<gene>
    <name evidence="1" type="ORF">EI555_009388</name>
</gene>
<protein>
    <submittedName>
        <fullName evidence="1">Uncharacterized protein</fullName>
    </submittedName>
</protein>
<reference evidence="2" key="1">
    <citation type="journal article" date="2019" name="IScience">
        <title>Narwhal Genome Reveals Long-Term Low Genetic Diversity despite Current Large Abundance Size.</title>
        <authorList>
            <person name="Westbury M.V."/>
            <person name="Petersen B."/>
            <person name="Garde E."/>
            <person name="Heide-Jorgensen M.P."/>
            <person name="Lorenzen E.D."/>
        </authorList>
    </citation>
    <scope>NUCLEOTIDE SEQUENCE [LARGE SCALE GENOMIC DNA]</scope>
</reference>
<organism evidence="1 2">
    <name type="scientific">Monodon monoceros</name>
    <name type="common">Narwhal</name>
    <name type="synonym">Ceratodon monodon</name>
    <dbReference type="NCBI Taxonomy" id="40151"/>
    <lineage>
        <taxon>Eukaryota</taxon>
        <taxon>Metazoa</taxon>
        <taxon>Chordata</taxon>
        <taxon>Craniata</taxon>
        <taxon>Vertebrata</taxon>
        <taxon>Euteleostomi</taxon>
        <taxon>Mammalia</taxon>
        <taxon>Eutheria</taxon>
        <taxon>Laurasiatheria</taxon>
        <taxon>Artiodactyla</taxon>
        <taxon>Whippomorpha</taxon>
        <taxon>Cetacea</taxon>
        <taxon>Odontoceti</taxon>
        <taxon>Monodontidae</taxon>
        <taxon>Monodon</taxon>
    </lineage>
</organism>
<evidence type="ECO:0000313" key="1">
    <source>
        <dbReference type="EMBL" id="TKC35231.1"/>
    </source>
</evidence>